<protein>
    <submittedName>
        <fullName evidence="1">Uncharacterized protein</fullName>
    </submittedName>
</protein>
<dbReference type="EMBL" id="PNEN01000532">
    <property type="protein sequence ID" value="PPJ55715.1"/>
    <property type="molecule type" value="Genomic_DNA"/>
</dbReference>
<sequence>MAVAVWTVNLYGILVTEESFLKGARTHVRAQFQRNIIRKIVPGNLPTELVDQILQDSDDQARQIVDDVWRECATADEVASKFTFWPGSVGAELLDITSLGIDAYPIAKHTAANTANLVDGEDRKTKYVVLSTSALHPDPLELVERPLAPSAHFPNSRIYAGDRGVTIAWQGRNSTAPHVTVDNLSFYHGDDIDSSSINNGEGTVQADRILQLRGVKEAIRNWEAEKMKKFVEELRLEVMPLNPADPMEPEIIQAQRVHAR</sequence>
<evidence type="ECO:0000313" key="2">
    <source>
        <dbReference type="Proteomes" id="UP000237631"/>
    </source>
</evidence>
<name>A0A2S6C7L5_9PEZI</name>
<dbReference type="Proteomes" id="UP000237631">
    <property type="component" value="Unassembled WGS sequence"/>
</dbReference>
<dbReference type="OrthoDB" id="3639103at2759"/>
<keyword evidence="2" id="KW-1185">Reference proteome</keyword>
<reference evidence="2" key="1">
    <citation type="journal article" date="2017" name="bioRxiv">
        <title>Conservation of a gene cluster reveals novel cercosporin biosynthetic mechanisms and extends production to the genus Colletotrichum.</title>
        <authorList>
            <person name="de Jonge R."/>
            <person name="Ebert M.K."/>
            <person name="Huitt-Roehl C.R."/>
            <person name="Pal P."/>
            <person name="Suttle J.C."/>
            <person name="Spanner R.E."/>
            <person name="Neubauer J.D."/>
            <person name="Jurick W.M.II."/>
            <person name="Stott K.A."/>
            <person name="Secor G.A."/>
            <person name="Thomma B.P.H.J."/>
            <person name="Van de Peer Y."/>
            <person name="Townsend C.A."/>
            <person name="Bolton M.D."/>
        </authorList>
    </citation>
    <scope>NUCLEOTIDE SEQUENCE [LARGE SCALE GENOMIC DNA]</scope>
    <source>
        <strain evidence="2">CBS538.71</strain>
    </source>
</reference>
<dbReference type="AlphaFoldDB" id="A0A2S6C7L5"/>
<comment type="caution">
    <text evidence="1">The sequence shown here is derived from an EMBL/GenBank/DDBJ whole genome shotgun (WGS) entry which is preliminary data.</text>
</comment>
<organism evidence="1 2">
    <name type="scientific">Cercospora berteroae</name>
    <dbReference type="NCBI Taxonomy" id="357750"/>
    <lineage>
        <taxon>Eukaryota</taxon>
        <taxon>Fungi</taxon>
        <taxon>Dikarya</taxon>
        <taxon>Ascomycota</taxon>
        <taxon>Pezizomycotina</taxon>
        <taxon>Dothideomycetes</taxon>
        <taxon>Dothideomycetidae</taxon>
        <taxon>Mycosphaerellales</taxon>
        <taxon>Mycosphaerellaceae</taxon>
        <taxon>Cercospora</taxon>
    </lineage>
</organism>
<accession>A0A2S6C7L5</accession>
<evidence type="ECO:0000313" key="1">
    <source>
        <dbReference type="EMBL" id="PPJ55715.1"/>
    </source>
</evidence>
<proteinExistence type="predicted"/>
<gene>
    <name evidence="1" type="ORF">CBER1_08286</name>
</gene>